<dbReference type="InterPro" id="IPR036388">
    <property type="entry name" value="WH-like_DNA-bd_sf"/>
</dbReference>
<dbReference type="AlphaFoldDB" id="A0A1E7JQ50"/>
<dbReference type="InterPro" id="IPR000835">
    <property type="entry name" value="HTH_MarR-typ"/>
</dbReference>
<name>A0A1E7JQ50_9ACTN</name>
<dbReference type="PANTHER" id="PTHR33164:SF57">
    <property type="entry name" value="MARR-FAMILY TRANSCRIPTIONAL REGULATOR"/>
    <property type="match status" value="1"/>
</dbReference>
<gene>
    <name evidence="3" type="ORF">AN215_13205</name>
</gene>
<organism evidence="3 4">
    <name type="scientific">Streptomyces abyssalis</name>
    <dbReference type="NCBI Taxonomy" id="933944"/>
    <lineage>
        <taxon>Bacteria</taxon>
        <taxon>Bacillati</taxon>
        <taxon>Actinomycetota</taxon>
        <taxon>Actinomycetes</taxon>
        <taxon>Kitasatosporales</taxon>
        <taxon>Streptomycetaceae</taxon>
        <taxon>Streptomyces</taxon>
    </lineage>
</organism>
<dbReference type="GO" id="GO:0003700">
    <property type="term" value="F:DNA-binding transcription factor activity"/>
    <property type="evidence" value="ECO:0007669"/>
    <property type="project" value="InterPro"/>
</dbReference>
<protein>
    <submittedName>
        <fullName evidence="3">MarR family transcriptional regulator</fullName>
    </submittedName>
</protein>
<feature type="region of interest" description="Disordered" evidence="1">
    <location>
        <begin position="144"/>
        <end position="176"/>
    </location>
</feature>
<dbReference type="PRINTS" id="PR00598">
    <property type="entry name" value="HTHMARR"/>
</dbReference>
<dbReference type="RefSeq" id="WP_070009285.1">
    <property type="nucleotide sequence ID" value="NZ_LJGS01000036.1"/>
</dbReference>
<dbReference type="GO" id="GO:0006950">
    <property type="term" value="P:response to stress"/>
    <property type="evidence" value="ECO:0007669"/>
    <property type="project" value="TreeGrafter"/>
</dbReference>
<feature type="domain" description="HTH marR-type" evidence="2">
    <location>
        <begin position="10"/>
        <end position="140"/>
    </location>
</feature>
<evidence type="ECO:0000259" key="2">
    <source>
        <dbReference type="PROSITE" id="PS50995"/>
    </source>
</evidence>
<dbReference type="SUPFAM" id="SSF46785">
    <property type="entry name" value="Winged helix' DNA-binding domain"/>
    <property type="match status" value="1"/>
</dbReference>
<evidence type="ECO:0000313" key="3">
    <source>
        <dbReference type="EMBL" id="OEU90417.1"/>
    </source>
</evidence>
<accession>A0A1E7JQ50</accession>
<dbReference type="EMBL" id="LJGT01000038">
    <property type="protein sequence ID" value="OEU90417.1"/>
    <property type="molecule type" value="Genomic_DNA"/>
</dbReference>
<dbReference type="InterPro" id="IPR036390">
    <property type="entry name" value="WH_DNA-bd_sf"/>
</dbReference>
<dbReference type="SMART" id="SM00347">
    <property type="entry name" value="HTH_MARR"/>
    <property type="match status" value="1"/>
</dbReference>
<reference evidence="3 4" key="1">
    <citation type="journal article" date="2016" name="Front. Microbiol.">
        <title>Comparative Genomics Analysis of Streptomyces Species Reveals Their Adaptation to the Marine Environment and Their Diversity at the Genomic Level.</title>
        <authorList>
            <person name="Tian X."/>
            <person name="Zhang Z."/>
            <person name="Yang T."/>
            <person name="Chen M."/>
            <person name="Li J."/>
            <person name="Chen F."/>
            <person name="Yang J."/>
            <person name="Li W."/>
            <person name="Zhang B."/>
            <person name="Zhang Z."/>
            <person name="Wu J."/>
            <person name="Zhang C."/>
            <person name="Long L."/>
            <person name="Xiao J."/>
        </authorList>
    </citation>
    <scope>NUCLEOTIDE SEQUENCE [LARGE SCALE GENOMIC DNA]</scope>
    <source>
        <strain evidence="3 4">SCSIO 10390</strain>
    </source>
</reference>
<dbReference type="Proteomes" id="UP000176087">
    <property type="component" value="Unassembled WGS sequence"/>
</dbReference>
<dbReference type="InterPro" id="IPR039422">
    <property type="entry name" value="MarR/SlyA-like"/>
</dbReference>
<dbReference type="Pfam" id="PF01047">
    <property type="entry name" value="MarR"/>
    <property type="match status" value="1"/>
</dbReference>
<dbReference type="PROSITE" id="PS50995">
    <property type="entry name" value="HTH_MARR_2"/>
    <property type="match status" value="1"/>
</dbReference>
<evidence type="ECO:0000256" key="1">
    <source>
        <dbReference type="SAM" id="MobiDB-lite"/>
    </source>
</evidence>
<comment type="caution">
    <text evidence="3">The sequence shown here is derived from an EMBL/GenBank/DDBJ whole genome shotgun (WGS) entry which is preliminary data.</text>
</comment>
<dbReference type="OrthoDB" id="3778086at2"/>
<dbReference type="Gene3D" id="1.10.10.10">
    <property type="entry name" value="Winged helix-like DNA-binding domain superfamily/Winged helix DNA-binding domain"/>
    <property type="match status" value="1"/>
</dbReference>
<feature type="compositionally biased region" description="Low complexity" evidence="1">
    <location>
        <begin position="144"/>
        <end position="168"/>
    </location>
</feature>
<keyword evidence="4" id="KW-1185">Reference proteome</keyword>
<proteinExistence type="predicted"/>
<dbReference type="PANTHER" id="PTHR33164">
    <property type="entry name" value="TRANSCRIPTIONAL REGULATOR, MARR FAMILY"/>
    <property type="match status" value="1"/>
</dbReference>
<dbReference type="STRING" id="933944.AN215_13205"/>
<evidence type="ECO:0000313" key="4">
    <source>
        <dbReference type="Proteomes" id="UP000176087"/>
    </source>
</evidence>
<sequence length="176" mass="19453">MPARAARSGYEELARHLSGLGAVRRELMRGLPADCPAASAGVLTLLHRYGEMRMGRLAELMAVDMSVTSRHVTHTVERGWVEREPDPEDGRSRLLRLTERGGRQLDTLSKATTRTLESILHEWTEEDIARLNGMLERLRASFGDSRATDTTGSTDSTRTTTSAITASGHSRNTARH</sequence>
<dbReference type="PATRIC" id="fig|933944.5.peg.5702"/>